<evidence type="ECO:0000313" key="3">
    <source>
        <dbReference type="EMBL" id="VVO09580.1"/>
    </source>
</evidence>
<name>A0A5E7CWG9_PSEFL</name>
<dbReference type="InterPro" id="IPR031042">
    <property type="entry name" value="Glyco_TIGR04440"/>
</dbReference>
<dbReference type="EMBL" id="CABVHQ010000031">
    <property type="protein sequence ID" value="VVO09580.1"/>
    <property type="molecule type" value="Genomic_DNA"/>
</dbReference>
<evidence type="ECO:0000256" key="1">
    <source>
        <dbReference type="ARBA" id="ARBA00022519"/>
    </source>
</evidence>
<gene>
    <name evidence="3" type="ORF">PS691_03291</name>
</gene>
<dbReference type="OrthoDB" id="9179784at2"/>
<dbReference type="InterPro" id="IPR029044">
    <property type="entry name" value="Nucleotide-diphossugar_trans"/>
</dbReference>
<dbReference type="Pfam" id="PF00535">
    <property type="entry name" value="Glycos_transf_2"/>
    <property type="match status" value="1"/>
</dbReference>
<dbReference type="SUPFAM" id="SSF53448">
    <property type="entry name" value="Nucleotide-diphospho-sugar transferases"/>
    <property type="match status" value="3"/>
</dbReference>
<evidence type="ECO:0000259" key="2">
    <source>
        <dbReference type="Pfam" id="PF00535"/>
    </source>
</evidence>
<evidence type="ECO:0000313" key="4">
    <source>
        <dbReference type="Proteomes" id="UP000337909"/>
    </source>
</evidence>
<keyword evidence="1" id="KW-0472">Membrane</keyword>
<accession>A0A5E7CWG9</accession>
<dbReference type="Gene3D" id="3.90.550.10">
    <property type="entry name" value="Spore Coat Polysaccharide Biosynthesis Protein SpsA, Chain A"/>
    <property type="match status" value="3"/>
</dbReference>
<dbReference type="RefSeq" id="WP_150643212.1">
    <property type="nucleotide sequence ID" value="NZ_CABVHQ010000031.1"/>
</dbReference>
<reference evidence="3 4" key="1">
    <citation type="submission" date="2019-09" db="EMBL/GenBank/DDBJ databases">
        <authorList>
            <person name="Chandra G."/>
            <person name="Truman W A."/>
        </authorList>
    </citation>
    <scope>NUCLEOTIDE SEQUENCE [LARGE SCALE GENOMIC DNA]</scope>
    <source>
        <strain evidence="3">PS691</strain>
    </source>
</reference>
<dbReference type="Proteomes" id="UP000337909">
    <property type="component" value="Unassembled WGS sequence"/>
</dbReference>
<dbReference type="PANTHER" id="PTHR43179">
    <property type="entry name" value="RHAMNOSYLTRANSFERASE WBBL"/>
    <property type="match status" value="1"/>
</dbReference>
<keyword evidence="1" id="KW-0997">Cell inner membrane</keyword>
<keyword evidence="1" id="KW-1003">Cell membrane</keyword>
<dbReference type="AlphaFoldDB" id="A0A5E7CWG9"/>
<dbReference type="PANTHER" id="PTHR43179:SF7">
    <property type="entry name" value="RHAMNOSYLTRANSFERASE WBBL"/>
    <property type="match status" value="1"/>
</dbReference>
<protein>
    <recommendedName>
        <fullName evidence="2">Glycosyltransferase 2-like domain-containing protein</fullName>
    </recommendedName>
</protein>
<proteinExistence type="predicted"/>
<organism evidence="3 4">
    <name type="scientific">Pseudomonas fluorescens</name>
    <dbReference type="NCBI Taxonomy" id="294"/>
    <lineage>
        <taxon>Bacteria</taxon>
        <taxon>Pseudomonadati</taxon>
        <taxon>Pseudomonadota</taxon>
        <taxon>Gammaproteobacteria</taxon>
        <taxon>Pseudomonadales</taxon>
        <taxon>Pseudomonadaceae</taxon>
        <taxon>Pseudomonas</taxon>
    </lineage>
</organism>
<dbReference type="InterPro" id="IPR001173">
    <property type="entry name" value="Glyco_trans_2-like"/>
</dbReference>
<sequence>MQGNYGSEHALPLSELLTVVLITHNRPAFLRRAVQFYSVLSCRILILDSSTQAAQGIGEHLPTVDYHHLPQFGYWGIQAKLAFGVKQVSTPYMVFAADDDFLVHTALSDSVAFLEANQDYGMCHGYCLMYLALANSVSYYRRDKKVCEDYSSDRGQDRVLDYMSQYIPPFYAVQRTALIRDWYAAMPEGTIFQWQEIGHVYYMLARAKARILPIPYVVREINYNYSDHNTEVLHSLTFTDSKTVAEREAFAVFLASLPTGITELDPEQTKQLALESFEAMTDSLRTGRALTAELIFDSTWTPALLGPERRFGPKQYVEMPFYNQVFFDQLTHFEFLLHAMPAGRVQLQTLEGVWARQDNLLRPRNNDNVESIVDRLWQAQECNMFNRQVVNRLVQQMETLGEDDDATRMSAWAERLEAVSPQGNHQAFESMRSGRLLKWLEARRPNVEETEAIALHLAAHDRGPQFGILLLDLDNDVAKLQVTLDSLLEGHCKNFKIVVFTTGEPQAATSPQNTLHFVRVTQGNHVDKLNQIVRQSTSDWLLLARTGDEFTAGGLLRASLELLSAPGCRAVATDELQRTVNGALEDVFRPGFNLDLLQSLPTLMARHWLIRRDVLVEAGGYQADFSKALEFDLLLRIIEQGGLSWLAHLDEPLLIAEAPTLEENPHERQALLRHLGNRGYKAKITSASPGTYQIDYRHAERPLVSIIVLCEDNLPALQRCLESVRLRTRYTHYEVLIADNHSQSSAVTSWLDSQEQQAGKVRVIRAGQRLSHSALYNAASQQAQGEYLVLLSAESEVVNPNWIESLLNQAQRPEVGVVGPKLIDREGKVTQAGLILGMHGGVGSAFVGEAKDADSYLNRLTLEQNYSAVSAACLMVRKELYDALGGFDEAVFADALSDVDFCLKAGQAGFLTVWTPQVQVVHPGALPESPDALEALRDKWAGAFQGDQAYNQNLALTGKGFTLGDVSSVNWMQLLA</sequence>
<feature type="domain" description="Glycosyltransferase 2-like" evidence="2">
    <location>
        <begin position="705"/>
        <end position="883"/>
    </location>
</feature>
<dbReference type="NCBIfam" id="TIGR04440">
    <property type="entry name" value="glyco_TIGR04440"/>
    <property type="match status" value="1"/>
</dbReference>